<dbReference type="AlphaFoldDB" id="A0A8T1VS37"/>
<dbReference type="InterPro" id="IPR018838">
    <property type="entry name" value="ZGRF1-like_N"/>
</dbReference>
<evidence type="ECO:0000313" key="4">
    <source>
        <dbReference type="Proteomes" id="UP000693981"/>
    </source>
</evidence>
<evidence type="ECO:0000256" key="1">
    <source>
        <dbReference type="SAM" id="MobiDB-lite"/>
    </source>
</evidence>
<proteinExistence type="predicted"/>
<keyword evidence="4" id="KW-1185">Reference proteome</keyword>
<feature type="domain" description="5'-3' DNA helicase ZGRF1-like N-terminal" evidence="2">
    <location>
        <begin position="16"/>
        <end position="87"/>
    </location>
</feature>
<dbReference type="EMBL" id="JAGDFL010000632">
    <property type="protein sequence ID" value="KAG7383766.1"/>
    <property type="molecule type" value="Genomic_DNA"/>
</dbReference>
<feature type="region of interest" description="Disordered" evidence="1">
    <location>
        <begin position="129"/>
        <end position="187"/>
    </location>
</feature>
<comment type="caution">
    <text evidence="3">The sequence shown here is derived from an EMBL/GenBank/DDBJ whole genome shotgun (WGS) entry which is preliminary data.</text>
</comment>
<organism evidence="3 4">
    <name type="scientific">Phytophthora boehmeriae</name>
    <dbReference type="NCBI Taxonomy" id="109152"/>
    <lineage>
        <taxon>Eukaryota</taxon>
        <taxon>Sar</taxon>
        <taxon>Stramenopiles</taxon>
        <taxon>Oomycota</taxon>
        <taxon>Peronosporomycetes</taxon>
        <taxon>Peronosporales</taxon>
        <taxon>Peronosporaceae</taxon>
        <taxon>Phytophthora</taxon>
    </lineage>
</organism>
<protein>
    <recommendedName>
        <fullName evidence="2">5'-3' DNA helicase ZGRF1-like N-terminal domain-containing protein</fullName>
    </recommendedName>
</protein>
<name>A0A8T1VS37_9STRA</name>
<dbReference type="Pfam" id="PF10382">
    <property type="entry name" value="ZGRF1-like_N"/>
    <property type="match status" value="1"/>
</dbReference>
<reference evidence="3" key="1">
    <citation type="submission" date="2021-02" db="EMBL/GenBank/DDBJ databases">
        <authorList>
            <person name="Palmer J.M."/>
        </authorList>
    </citation>
    <scope>NUCLEOTIDE SEQUENCE</scope>
    <source>
        <strain evidence="3">SCRP23</strain>
    </source>
</reference>
<dbReference type="OrthoDB" id="6513042at2759"/>
<evidence type="ECO:0000313" key="3">
    <source>
        <dbReference type="EMBL" id="KAG7383766.1"/>
    </source>
</evidence>
<evidence type="ECO:0000259" key="2">
    <source>
        <dbReference type="Pfam" id="PF10382"/>
    </source>
</evidence>
<feature type="compositionally biased region" description="Low complexity" evidence="1">
    <location>
        <begin position="177"/>
        <end position="186"/>
    </location>
</feature>
<sequence length="217" mass="23764">MTKLCDLLGTRAEVVYECMYTKHKTQKRKTWHDGFVALYASRKLVLYDDAPPVGKVIDEANLAPFDWERKDEEHIVVPKFLVEIINETPVGSAAAAQTVSSETSNRFQPISTTQQSYGNGNGARVVSSAALGGRPRASNSKFRTPLSRGPARLSRPGENRVGHPYSRNAPPAPSASPAPTTVANPAFDFARNPTSEWTYVPNAINRTPDEVLALLNK</sequence>
<gene>
    <name evidence="3" type="ORF">PHYBOEH_009799</name>
</gene>
<accession>A0A8T1VS37</accession>
<dbReference type="Proteomes" id="UP000693981">
    <property type="component" value="Unassembled WGS sequence"/>
</dbReference>